<feature type="compositionally biased region" description="Low complexity" evidence="1">
    <location>
        <begin position="419"/>
        <end position="437"/>
    </location>
</feature>
<dbReference type="EMBL" id="BJOU01000008">
    <property type="protein sequence ID" value="GED98685.1"/>
    <property type="molecule type" value="Genomic_DNA"/>
</dbReference>
<evidence type="ECO:0000256" key="1">
    <source>
        <dbReference type="SAM" id="MobiDB-lite"/>
    </source>
</evidence>
<proteinExistence type="predicted"/>
<evidence type="ECO:0000313" key="2">
    <source>
        <dbReference type="EMBL" id="GED98685.1"/>
    </source>
</evidence>
<feature type="region of interest" description="Disordered" evidence="1">
    <location>
        <begin position="297"/>
        <end position="437"/>
    </location>
</feature>
<evidence type="ECO:0000313" key="3">
    <source>
        <dbReference type="Proteomes" id="UP000444980"/>
    </source>
</evidence>
<protein>
    <submittedName>
        <fullName evidence="2">Uncharacterized protein</fullName>
    </submittedName>
</protein>
<gene>
    <name evidence="2" type="ORF">nbrc107697_27240</name>
</gene>
<keyword evidence="3" id="KW-1185">Reference proteome</keyword>
<accession>A0A7I9UZY8</accession>
<organism evidence="2 3">
    <name type="scientific">Gordonia crocea</name>
    <dbReference type="NCBI Taxonomy" id="589162"/>
    <lineage>
        <taxon>Bacteria</taxon>
        <taxon>Bacillati</taxon>
        <taxon>Actinomycetota</taxon>
        <taxon>Actinomycetes</taxon>
        <taxon>Mycobacteriales</taxon>
        <taxon>Gordoniaceae</taxon>
        <taxon>Gordonia</taxon>
    </lineage>
</organism>
<feature type="compositionally biased region" description="Polar residues" evidence="1">
    <location>
        <begin position="405"/>
        <end position="418"/>
    </location>
</feature>
<feature type="compositionally biased region" description="Low complexity" evidence="1">
    <location>
        <begin position="321"/>
        <end position="371"/>
    </location>
</feature>
<dbReference type="RefSeq" id="WP_228460889.1">
    <property type="nucleotide sequence ID" value="NZ_BJOU01000008.1"/>
</dbReference>
<feature type="compositionally biased region" description="Low complexity" evidence="1">
    <location>
        <begin position="297"/>
        <end position="309"/>
    </location>
</feature>
<comment type="caution">
    <text evidence="2">The sequence shown here is derived from an EMBL/GenBank/DDBJ whole genome shotgun (WGS) entry which is preliminary data.</text>
</comment>
<dbReference type="Proteomes" id="UP000444980">
    <property type="component" value="Unassembled WGS sequence"/>
</dbReference>
<dbReference type="AlphaFoldDB" id="A0A7I9UZY8"/>
<name>A0A7I9UZY8_9ACTN</name>
<feature type="compositionally biased region" description="Polar residues" evidence="1">
    <location>
        <begin position="372"/>
        <end position="397"/>
    </location>
</feature>
<reference evidence="3" key="1">
    <citation type="submission" date="2019-06" db="EMBL/GenBank/DDBJ databases">
        <title>Gordonia isolated from sludge of a wastewater treatment plant.</title>
        <authorList>
            <person name="Tamura T."/>
            <person name="Aoyama K."/>
            <person name="Kang Y."/>
            <person name="Saito S."/>
            <person name="Akiyama N."/>
            <person name="Yazawa K."/>
            <person name="Gonoi T."/>
            <person name="Mikami Y."/>
        </authorList>
    </citation>
    <scope>NUCLEOTIDE SEQUENCE [LARGE SCALE GENOMIC DNA]</scope>
    <source>
        <strain evidence="3">NBRC 107697</strain>
    </source>
</reference>
<sequence>MGIANAWNTEKITTSLLGVTTPISIPGIKRLDCLGVVAGAYAEGVGACGNVLGTLDGRVLTGDRSIPEFQAGLTNPLAMLEILSDPSGTMGDLVTGLLTGAPLQDLLTSDFVRLTVGGDRDGAKIGSLQLPNLVALTSHYGLINPIKINWLGQTLTIFPTAKINGKTTPNYVALPQLTGSFDASQLTPSFSGLSFDNINLGLLDLFSGSNPLSGLLGGTSTTSATSGLTGVVSGLTNTLGLGGILPLANVDTNTVQNLGTNTVVAKALGMNTTAVAPLAASYGVDGADATKLAAADTTNARSTTSSITSKSRDAVKNWKSQTQQQTQTMTNTAKQAATQAFQTPKAATEAWKAQRQQNQEAWQQQKQSWQQDGTNSWDSTPKSNSGEGTSNGFTSRFGSKFFSGNKGTSNPPASDGAQSTTPGPAGSASPTTGGAGQ</sequence>